<proteinExistence type="predicted"/>
<reference evidence="2 3" key="1">
    <citation type="submission" date="2018-05" db="EMBL/GenBank/DDBJ databases">
        <title>Genomic Encyclopedia of Type Strains, Phase IV (KMG-IV): sequencing the most valuable type-strain genomes for metagenomic binning, comparative biology and taxonomic classification.</title>
        <authorList>
            <person name="Goeker M."/>
        </authorList>
    </citation>
    <scope>NUCLEOTIDE SEQUENCE [LARGE SCALE GENOMIC DNA]</scope>
    <source>
        <strain evidence="2 3">DSM 6986</strain>
    </source>
</reference>
<dbReference type="AlphaFoldDB" id="A0A316BZR7"/>
<gene>
    <name evidence="2" type="ORF">C7441_112149</name>
</gene>
<feature type="compositionally biased region" description="Basic and acidic residues" evidence="1">
    <location>
        <begin position="151"/>
        <end position="167"/>
    </location>
</feature>
<protein>
    <submittedName>
        <fullName evidence="2">Uncharacterized protein</fullName>
    </submittedName>
</protein>
<evidence type="ECO:0000313" key="2">
    <source>
        <dbReference type="EMBL" id="PWJ80607.1"/>
    </source>
</evidence>
<name>A0A316BZR7_PSESE</name>
<dbReference type="OrthoDB" id="7906519at2"/>
<dbReference type="EMBL" id="QGGG01000012">
    <property type="protein sequence ID" value="PWJ80607.1"/>
    <property type="molecule type" value="Genomic_DNA"/>
</dbReference>
<sequence length="176" mass="19501">MTATAGHNSGISEKDQRVLFFIHRNEHVRLMEAKKAADAALRNHGKQVKADLGENGMRQIKLYEELRTPEGEAKFKAQCAAEAQAAIWAGLPVNTQADMFSDLAPLDERAFRDGEEAGLRGDTYSNPYDQNSHHGREFERGWKSGQAELFEGIKKKEAEASTDEHISGADPFEDAA</sequence>
<dbReference type="RefSeq" id="WP_109613879.1">
    <property type="nucleotide sequence ID" value="NZ_QGGG01000012.1"/>
</dbReference>
<feature type="region of interest" description="Disordered" evidence="1">
    <location>
        <begin position="116"/>
        <end position="176"/>
    </location>
</feature>
<evidence type="ECO:0000256" key="1">
    <source>
        <dbReference type="SAM" id="MobiDB-lite"/>
    </source>
</evidence>
<comment type="caution">
    <text evidence="2">The sequence shown here is derived from an EMBL/GenBank/DDBJ whole genome shotgun (WGS) entry which is preliminary data.</text>
</comment>
<dbReference type="Proteomes" id="UP000245396">
    <property type="component" value="Unassembled WGS sequence"/>
</dbReference>
<evidence type="ECO:0000313" key="3">
    <source>
        <dbReference type="Proteomes" id="UP000245396"/>
    </source>
</evidence>
<accession>A0A316BZR7</accession>
<organism evidence="2 3">
    <name type="scientific">Pseudaminobacter salicylatoxidans</name>
    <dbReference type="NCBI Taxonomy" id="93369"/>
    <lineage>
        <taxon>Bacteria</taxon>
        <taxon>Pseudomonadati</taxon>
        <taxon>Pseudomonadota</taxon>
        <taxon>Alphaproteobacteria</taxon>
        <taxon>Hyphomicrobiales</taxon>
        <taxon>Phyllobacteriaceae</taxon>
        <taxon>Pseudaminobacter</taxon>
    </lineage>
</organism>
<feature type="compositionally biased region" description="Basic and acidic residues" evidence="1">
    <location>
        <begin position="131"/>
        <end position="142"/>
    </location>
</feature>
<keyword evidence="3" id="KW-1185">Reference proteome</keyword>